<dbReference type="STRING" id="4097.A0A1S4AY24"/>
<evidence type="ECO:0000313" key="6">
    <source>
        <dbReference type="RefSeq" id="XP_016481580.1"/>
    </source>
</evidence>
<evidence type="ECO:0000313" key="7">
    <source>
        <dbReference type="RefSeq" id="XP_016481581.1"/>
    </source>
</evidence>
<evidence type="ECO:0000313" key="8">
    <source>
        <dbReference type="RefSeq" id="XP_016481582.1"/>
    </source>
</evidence>
<feature type="compositionally biased region" description="Acidic residues" evidence="1">
    <location>
        <begin position="815"/>
        <end position="827"/>
    </location>
</feature>
<sequence>MRHPTDSIAWKTFDELHQSFASEPRNVRLGLASDGFQSFGNSKTPYSIWPVVLIPYNLPPWLCMKKENFILSMIIPGPESPGDAIDVYLQPLIEELKELWESGVKTFDASTKQNFVLHASLLWTINDFPAYANLSGWSTKGKLACPCCNKETHSIRLQNCKKQCYMGHRRFLPLNHKWRNDKASFNGTKEKRLPPKQLSGDDILDQVADLYGLQLTKDPKKKIKISHESRGDNWNKKSIFFDLPYWKALLLRHNLDVMHIEKNICDNILGTILNIKGKTKDTINTRLDLQAMNIRKELHPIKIGDKYDLPTACYTLSPEEKDRFFSFLKNLKVPDGFSSNIFQCVNLKDRKISGLKSHDCHVLLQHLLPLALRGMLCKSVCELLIELSLFFNVLGSKCLSVDELEQIDAQIPITECKLEKVFPPTFFDVMEHLPIHLANEAKIAGPSQYRWMYPMERYIYFIKPFIRNRACAEGSIAEGYLATECMTLCSRYIHTMETKFNRLERNYDGGIIESDGGLTIFCHPGRALRDGKPHKPDSNELEQAHIYILKNCDEIQPFLEKFSLTPIDTSQENSDMQFIGWLKEKVDMNPSKYQKSKMESSSKTVKHVYVPPGTLARGRRQSFRALGSIRVNAEQRGDTLFPHEEEEMQGTRRSEIRLCESEKVKKLRGTNWCKNVAGLKVGENVAPPSFVQTFEGDTLFPHEEEEMQGTQRSEIRLCESEKIKKLKGTNWYKNVAGLRVGENVAPPSFDQTFEGDTDLFPHEEEEMQGTHRSEIRLCQSEKVKKLRGTNWCKNVAGLKVGENVAPPGFDQIFENDTDLFPHEEEETQGTQRSERLCESEKV</sequence>
<reference evidence="4 5" key="2">
    <citation type="submission" date="2025-04" db="UniProtKB">
        <authorList>
            <consortium name="RefSeq"/>
        </authorList>
    </citation>
    <scope>IDENTIFICATION</scope>
</reference>
<dbReference type="PANTHER" id="PTHR10775:SF177">
    <property type="entry name" value="TNP2, PARTIAL"/>
    <property type="match status" value="1"/>
</dbReference>
<dbReference type="PANTHER" id="PTHR10775">
    <property type="entry name" value="OS08G0208400 PROTEIN"/>
    <property type="match status" value="1"/>
</dbReference>
<reference key="1">
    <citation type="journal article" date="2014" name="Nat. Commun.">
        <title>The tobacco genome sequence and its comparison with those of tomato and potato.</title>
        <authorList>
            <person name="Sierro N."/>
            <person name="Battey J.N."/>
            <person name="Ouadi S."/>
            <person name="Bakaher N."/>
            <person name="Bovet L."/>
            <person name="Willig A."/>
            <person name="Goepfert S."/>
            <person name="Peitsch M.C."/>
            <person name="Ivanov N.V."/>
        </authorList>
    </citation>
    <scope>NUCLEOTIDE SEQUENCE [LARGE SCALE GENOMIC DNA]</scope>
    <source>
        <strain>cv. TN90</strain>
    </source>
</reference>
<dbReference type="RefSeq" id="XP_016481583.1">
    <property type="nucleotide sequence ID" value="XM_016626097.1"/>
</dbReference>
<dbReference type="InterPro" id="IPR004242">
    <property type="entry name" value="Transposase_21"/>
</dbReference>
<dbReference type="RefSeq" id="XP_016481580.1">
    <property type="nucleotide sequence ID" value="XM_016626094.1"/>
</dbReference>
<dbReference type="RefSeq" id="XP_016481582.1">
    <property type="nucleotide sequence ID" value="XM_016626096.1"/>
</dbReference>
<feature type="compositionally biased region" description="Basic and acidic residues" evidence="1">
    <location>
        <begin position="832"/>
        <end position="842"/>
    </location>
</feature>
<protein>
    <submittedName>
        <fullName evidence="4 5">Uncharacterized protein isoform X1</fullName>
    </submittedName>
</protein>
<evidence type="ECO:0000256" key="1">
    <source>
        <dbReference type="SAM" id="MobiDB-lite"/>
    </source>
</evidence>
<accession>A0A1S4AY24</accession>
<evidence type="ECO:0000313" key="3">
    <source>
        <dbReference type="Proteomes" id="UP000790787"/>
    </source>
</evidence>
<dbReference type="GeneID" id="107802577"/>
<dbReference type="AlphaFoldDB" id="A0A1S4AY24"/>
<feature type="domain" description="DUF4218" evidence="2">
    <location>
        <begin position="394"/>
        <end position="506"/>
    </location>
</feature>
<dbReference type="Proteomes" id="UP000790787">
    <property type="component" value="Chromosome 18"/>
</dbReference>
<evidence type="ECO:0000313" key="9">
    <source>
        <dbReference type="RefSeq" id="XP_016481583.1"/>
    </source>
</evidence>
<dbReference type="RefSeq" id="XP_016481578.1">
    <property type="nucleotide sequence ID" value="XM_016626092.1"/>
</dbReference>
<feature type="region of interest" description="Disordered" evidence="1">
    <location>
        <begin position="815"/>
        <end position="842"/>
    </location>
</feature>
<gene>
    <name evidence="4 5 6 7 8 9" type="primary">LOC107802577</name>
</gene>
<dbReference type="InterPro" id="IPR025452">
    <property type="entry name" value="DUF4218"/>
</dbReference>
<evidence type="ECO:0000313" key="5">
    <source>
        <dbReference type="RefSeq" id="XP_016481579.1"/>
    </source>
</evidence>
<organism evidence="8">
    <name type="scientific">Nicotiana tabacum</name>
    <name type="common">Common tobacco</name>
    <dbReference type="NCBI Taxonomy" id="4097"/>
    <lineage>
        <taxon>Eukaryota</taxon>
        <taxon>Viridiplantae</taxon>
        <taxon>Streptophyta</taxon>
        <taxon>Embryophyta</taxon>
        <taxon>Tracheophyta</taxon>
        <taxon>Spermatophyta</taxon>
        <taxon>Magnoliopsida</taxon>
        <taxon>eudicotyledons</taxon>
        <taxon>Gunneridae</taxon>
        <taxon>Pentapetalae</taxon>
        <taxon>asterids</taxon>
        <taxon>lamiids</taxon>
        <taxon>Solanales</taxon>
        <taxon>Solanaceae</taxon>
        <taxon>Nicotianoideae</taxon>
        <taxon>Nicotianeae</taxon>
        <taxon>Nicotiana</taxon>
    </lineage>
</organism>
<evidence type="ECO:0000259" key="2">
    <source>
        <dbReference type="Pfam" id="PF13960"/>
    </source>
</evidence>
<evidence type="ECO:0000313" key="4">
    <source>
        <dbReference type="RefSeq" id="XP_016481578.1"/>
    </source>
</evidence>
<name>A0A1S4AY24_TOBAC</name>
<dbReference type="OrthoDB" id="1301667at2759"/>
<dbReference type="RefSeq" id="XP_016481581.1">
    <property type="nucleotide sequence ID" value="XM_016626095.1"/>
</dbReference>
<keyword evidence="3" id="KW-1185">Reference proteome</keyword>
<dbReference type="Pfam" id="PF13960">
    <property type="entry name" value="DUF4218"/>
    <property type="match status" value="1"/>
</dbReference>
<dbReference type="RefSeq" id="XP_016481579.1">
    <property type="nucleotide sequence ID" value="XM_016626093.1"/>
</dbReference>
<dbReference type="KEGG" id="nta:107802577"/>
<dbReference type="Pfam" id="PF02992">
    <property type="entry name" value="Transposase_21"/>
    <property type="match status" value="1"/>
</dbReference>
<dbReference type="PaxDb" id="4097-A0A1S4AY24"/>
<proteinExistence type="predicted"/>